<dbReference type="AlphaFoldDB" id="A0A540NBT8"/>
<gene>
    <name evidence="2" type="ORF">C1H46_006493</name>
</gene>
<accession>A0A540NBT8</accession>
<keyword evidence="3" id="KW-1185">Reference proteome</keyword>
<protein>
    <submittedName>
        <fullName evidence="2">Uncharacterized protein</fullName>
    </submittedName>
</protein>
<evidence type="ECO:0000256" key="1">
    <source>
        <dbReference type="SAM" id="MobiDB-lite"/>
    </source>
</evidence>
<dbReference type="Proteomes" id="UP000315295">
    <property type="component" value="Unassembled WGS sequence"/>
</dbReference>
<feature type="compositionally biased region" description="Basic and acidic residues" evidence="1">
    <location>
        <begin position="13"/>
        <end position="28"/>
    </location>
</feature>
<dbReference type="EMBL" id="VIEB01000078">
    <property type="protein sequence ID" value="TQE07960.1"/>
    <property type="molecule type" value="Genomic_DNA"/>
</dbReference>
<comment type="caution">
    <text evidence="2">The sequence shown here is derived from an EMBL/GenBank/DDBJ whole genome shotgun (WGS) entry which is preliminary data.</text>
</comment>
<reference evidence="2 3" key="1">
    <citation type="journal article" date="2019" name="G3 (Bethesda)">
        <title>Sequencing of a Wild Apple (Malus baccata) Genome Unravels the Differences Between Cultivated and Wild Apple Species Regarding Disease Resistance and Cold Tolerance.</title>
        <authorList>
            <person name="Chen X."/>
        </authorList>
    </citation>
    <scope>NUCLEOTIDE SEQUENCE [LARGE SCALE GENOMIC DNA]</scope>
    <source>
        <strain evidence="3">cv. Shandingzi</strain>
        <tissue evidence="2">Leaves</tissue>
    </source>
</reference>
<feature type="region of interest" description="Disordered" evidence="1">
    <location>
        <begin position="1"/>
        <end position="28"/>
    </location>
</feature>
<evidence type="ECO:0000313" key="2">
    <source>
        <dbReference type="EMBL" id="TQE07960.1"/>
    </source>
</evidence>
<name>A0A540NBT8_MALBA</name>
<evidence type="ECO:0000313" key="3">
    <source>
        <dbReference type="Proteomes" id="UP000315295"/>
    </source>
</evidence>
<sequence>MYIPRHANARSPTHGDGKEDGHQGYDRRVGSNVERVVGLGRSSKGYCLVPPVRGRIKRKIFALVLKTLKLATQHSRSY</sequence>
<proteinExistence type="predicted"/>
<organism evidence="2 3">
    <name type="scientific">Malus baccata</name>
    <name type="common">Siberian crab apple</name>
    <name type="synonym">Pyrus baccata</name>
    <dbReference type="NCBI Taxonomy" id="106549"/>
    <lineage>
        <taxon>Eukaryota</taxon>
        <taxon>Viridiplantae</taxon>
        <taxon>Streptophyta</taxon>
        <taxon>Embryophyta</taxon>
        <taxon>Tracheophyta</taxon>
        <taxon>Spermatophyta</taxon>
        <taxon>Magnoliopsida</taxon>
        <taxon>eudicotyledons</taxon>
        <taxon>Gunneridae</taxon>
        <taxon>Pentapetalae</taxon>
        <taxon>rosids</taxon>
        <taxon>fabids</taxon>
        <taxon>Rosales</taxon>
        <taxon>Rosaceae</taxon>
        <taxon>Amygdaloideae</taxon>
        <taxon>Maleae</taxon>
        <taxon>Malus</taxon>
    </lineage>
</organism>